<feature type="short sequence motif" description="GXGXXG" evidence="4">
    <location>
        <begin position="111"/>
        <end position="116"/>
    </location>
</feature>
<proteinExistence type="predicted"/>
<dbReference type="GO" id="GO:0016042">
    <property type="term" value="P:lipid catabolic process"/>
    <property type="evidence" value="ECO:0007669"/>
    <property type="project" value="UniProtKB-UniRule"/>
</dbReference>
<evidence type="ECO:0000313" key="7">
    <source>
        <dbReference type="EMBL" id="CAF9942094.1"/>
    </source>
</evidence>
<dbReference type="Pfam" id="PF01734">
    <property type="entry name" value="Patatin"/>
    <property type="match status" value="1"/>
</dbReference>
<accession>A0A8H3PJT5</accession>
<dbReference type="PANTHER" id="PTHR24185">
    <property type="entry name" value="CALCIUM-INDEPENDENT PHOSPHOLIPASE A2-GAMMA"/>
    <property type="match status" value="1"/>
</dbReference>
<dbReference type="InterPro" id="IPR002641">
    <property type="entry name" value="PNPLA_dom"/>
</dbReference>
<dbReference type="OrthoDB" id="1658288at2759"/>
<protein>
    <recommendedName>
        <fullName evidence="6">PNPLA domain-containing protein</fullName>
    </recommendedName>
</protein>
<keyword evidence="3 4" id="KW-0443">Lipid metabolism</keyword>
<dbReference type="GO" id="GO:0019369">
    <property type="term" value="P:arachidonate metabolic process"/>
    <property type="evidence" value="ECO:0007669"/>
    <property type="project" value="TreeGrafter"/>
</dbReference>
<dbReference type="Gene3D" id="3.40.1090.10">
    <property type="entry name" value="Cytosolic phospholipase A2 catalytic domain"/>
    <property type="match status" value="1"/>
</dbReference>
<organism evidence="7 8">
    <name type="scientific">Heterodermia speciosa</name>
    <dbReference type="NCBI Taxonomy" id="116794"/>
    <lineage>
        <taxon>Eukaryota</taxon>
        <taxon>Fungi</taxon>
        <taxon>Dikarya</taxon>
        <taxon>Ascomycota</taxon>
        <taxon>Pezizomycotina</taxon>
        <taxon>Lecanoromycetes</taxon>
        <taxon>OSLEUM clade</taxon>
        <taxon>Lecanoromycetidae</taxon>
        <taxon>Caliciales</taxon>
        <taxon>Physciaceae</taxon>
        <taxon>Heterodermia</taxon>
    </lineage>
</organism>
<feature type="active site" description="Proton acceptor" evidence="4">
    <location>
        <position position="333"/>
    </location>
</feature>
<evidence type="ECO:0000256" key="2">
    <source>
        <dbReference type="ARBA" id="ARBA00022963"/>
    </source>
</evidence>
<dbReference type="GO" id="GO:0016020">
    <property type="term" value="C:membrane"/>
    <property type="evidence" value="ECO:0007669"/>
    <property type="project" value="TreeGrafter"/>
</dbReference>
<feature type="active site" description="Nucleophile" evidence="4">
    <location>
        <position position="190"/>
    </location>
</feature>
<sequence>MSPSRRPSSAPSGSWSPLTESNNAAQSTQDVIGQWAPKRGTRTELETNLPGPTTVQLGTESRRVNEDRILPVPEKAPNANEAAESPAVNHVVHESTKVDPWKRKTLLTLDGGGVRGYSSLLILRELMKQIAVLEQNQSQATCSVSPLEMRIHPSRTTNSLRAPGSSQHGSSRASPDYLPCHYFDYVAGTSTGGLIAIMLGRLSMGVEECIEAKPPWIPRDKYNHRLLEGVITEIVQRRSPSGLKSTLFLQPNEEMCRTIVIAWQKFSMGGVRVPYLMRSYHHPSSHNDDMLVRNPGLGANYPIWQVARATSAAPFYFESVRLEEDNEQYELIDGGFGANNPTEEAYGSVQQLHNNNSKAVRVLVSIGTGKNLERVKLSRAGYSKYLEYINAAAKWATDSEKTHETVTRMANDNAAYFRLNVEHGIGKMKLDAWKGVKGRETLKLIQTKTDDYLSSPVVKQQIAKSARLLVQIRQDRSGAEDLDRWERFCHGVEYACCYGDCGEGQRFNRQNLRRHLEDIHRIENQDSLNDILNSGKRFPLYQSTR</sequence>
<keyword evidence="8" id="KW-1185">Reference proteome</keyword>
<keyword evidence="2 4" id="KW-0442">Lipid degradation</keyword>
<feature type="domain" description="PNPLA" evidence="6">
    <location>
        <begin position="107"/>
        <end position="346"/>
    </location>
</feature>
<dbReference type="PANTHER" id="PTHR24185:SF1">
    <property type="entry name" value="CALCIUM-INDEPENDENT PHOSPHOLIPASE A2-GAMMA"/>
    <property type="match status" value="1"/>
</dbReference>
<feature type="compositionally biased region" description="Polar residues" evidence="5">
    <location>
        <begin position="18"/>
        <end position="31"/>
    </location>
</feature>
<evidence type="ECO:0000256" key="4">
    <source>
        <dbReference type="PROSITE-ProRule" id="PRU01161"/>
    </source>
</evidence>
<evidence type="ECO:0000313" key="8">
    <source>
        <dbReference type="Proteomes" id="UP000664521"/>
    </source>
</evidence>
<dbReference type="InterPro" id="IPR016035">
    <property type="entry name" value="Acyl_Trfase/lysoPLipase"/>
</dbReference>
<gene>
    <name evidence="7" type="ORF">HETSPECPRED_005083</name>
</gene>
<name>A0A8H3PJT5_9LECA</name>
<feature type="region of interest" description="Disordered" evidence="5">
    <location>
        <begin position="1"/>
        <end position="50"/>
    </location>
</feature>
<dbReference type="Proteomes" id="UP000664521">
    <property type="component" value="Unassembled WGS sequence"/>
</dbReference>
<evidence type="ECO:0000256" key="5">
    <source>
        <dbReference type="SAM" id="MobiDB-lite"/>
    </source>
</evidence>
<dbReference type="PROSITE" id="PS51635">
    <property type="entry name" value="PNPLA"/>
    <property type="match status" value="1"/>
</dbReference>
<dbReference type="GO" id="GO:0046486">
    <property type="term" value="P:glycerolipid metabolic process"/>
    <property type="evidence" value="ECO:0007669"/>
    <property type="project" value="UniProtKB-ARBA"/>
</dbReference>
<keyword evidence="1 4" id="KW-0378">Hydrolase</keyword>
<evidence type="ECO:0000259" key="6">
    <source>
        <dbReference type="PROSITE" id="PS51635"/>
    </source>
</evidence>
<feature type="short sequence motif" description="GXSXG" evidence="4">
    <location>
        <begin position="188"/>
        <end position="192"/>
    </location>
</feature>
<evidence type="ECO:0000256" key="3">
    <source>
        <dbReference type="ARBA" id="ARBA00023098"/>
    </source>
</evidence>
<dbReference type="EMBL" id="CAJPDS010000309">
    <property type="protein sequence ID" value="CAF9942094.1"/>
    <property type="molecule type" value="Genomic_DNA"/>
</dbReference>
<comment type="caution">
    <text evidence="7">The sequence shown here is derived from an EMBL/GenBank/DDBJ whole genome shotgun (WGS) entry which is preliminary data.</text>
</comment>
<dbReference type="AlphaFoldDB" id="A0A8H3PJT5"/>
<reference evidence="7" key="1">
    <citation type="submission" date="2021-03" db="EMBL/GenBank/DDBJ databases">
        <authorList>
            <person name="Tagirdzhanova G."/>
        </authorList>
    </citation>
    <scope>NUCLEOTIDE SEQUENCE</scope>
</reference>
<evidence type="ECO:0000256" key="1">
    <source>
        <dbReference type="ARBA" id="ARBA00022801"/>
    </source>
</evidence>
<dbReference type="GO" id="GO:0047499">
    <property type="term" value="F:calcium-independent phospholipase A2 activity"/>
    <property type="evidence" value="ECO:0007669"/>
    <property type="project" value="TreeGrafter"/>
</dbReference>
<feature type="short sequence motif" description="DGA/G" evidence="4">
    <location>
        <begin position="333"/>
        <end position="335"/>
    </location>
</feature>
<dbReference type="SUPFAM" id="SSF52151">
    <property type="entry name" value="FabD/lysophospholipase-like"/>
    <property type="match status" value="1"/>
</dbReference>
<feature type="compositionally biased region" description="Low complexity" evidence="5">
    <location>
        <begin position="1"/>
        <end position="17"/>
    </location>
</feature>